<dbReference type="InterPro" id="IPR043750">
    <property type="entry name" value="DUF5695"/>
</dbReference>
<dbReference type="RefSeq" id="WP_184020749.1">
    <property type="nucleotide sequence ID" value="NZ_JACHFD010000021.1"/>
</dbReference>
<name>A0A840VH36_9BACT</name>
<keyword evidence="3" id="KW-1185">Reference proteome</keyword>
<keyword evidence="1" id="KW-0732">Signal</keyword>
<dbReference type="AlphaFoldDB" id="A0A840VH36"/>
<dbReference type="EMBL" id="JACHFD010000021">
    <property type="protein sequence ID" value="MBB5353150.1"/>
    <property type="molecule type" value="Genomic_DNA"/>
</dbReference>
<comment type="caution">
    <text evidence="2">The sequence shown here is derived from an EMBL/GenBank/DDBJ whole genome shotgun (WGS) entry which is preliminary data.</text>
</comment>
<protein>
    <submittedName>
        <fullName evidence="2">Uncharacterized protein</fullName>
    </submittedName>
</protein>
<organism evidence="2 3">
    <name type="scientific">Haloferula luteola</name>
    <dbReference type="NCBI Taxonomy" id="595692"/>
    <lineage>
        <taxon>Bacteria</taxon>
        <taxon>Pseudomonadati</taxon>
        <taxon>Verrucomicrobiota</taxon>
        <taxon>Verrucomicrobiia</taxon>
        <taxon>Verrucomicrobiales</taxon>
        <taxon>Verrucomicrobiaceae</taxon>
        <taxon>Haloferula</taxon>
    </lineage>
</organism>
<accession>A0A840VH36</accession>
<feature type="chain" id="PRO_5032859011" evidence="1">
    <location>
        <begin position="30"/>
        <end position="916"/>
    </location>
</feature>
<evidence type="ECO:0000313" key="3">
    <source>
        <dbReference type="Proteomes" id="UP000557717"/>
    </source>
</evidence>
<evidence type="ECO:0000313" key="2">
    <source>
        <dbReference type="EMBL" id="MBB5353150.1"/>
    </source>
</evidence>
<reference evidence="2 3" key="1">
    <citation type="submission" date="2020-08" db="EMBL/GenBank/DDBJ databases">
        <title>Genomic Encyclopedia of Type Strains, Phase IV (KMG-IV): sequencing the most valuable type-strain genomes for metagenomic binning, comparative biology and taxonomic classification.</title>
        <authorList>
            <person name="Goeker M."/>
        </authorList>
    </citation>
    <scope>NUCLEOTIDE SEQUENCE [LARGE SCALE GENOMIC DNA]</scope>
    <source>
        <strain evidence="2 3">YC6886</strain>
    </source>
</reference>
<gene>
    <name evidence="2" type="ORF">HNR46_003404</name>
</gene>
<evidence type="ECO:0000256" key="1">
    <source>
        <dbReference type="SAM" id="SignalP"/>
    </source>
</evidence>
<proteinExistence type="predicted"/>
<feature type="signal peptide" evidence="1">
    <location>
        <begin position="1"/>
        <end position="29"/>
    </location>
</feature>
<dbReference type="Pfam" id="PF18951">
    <property type="entry name" value="DUF5695"/>
    <property type="match status" value="1"/>
</dbReference>
<sequence length="916" mass="102263">MTVLPSLRSISAPTLATLFAISITRAAIADDTSVAESGAITKTTPAFEISFLESSQTLASLQPKGAGGFDFTPADWLKRRSADGFHHLGDLTFQVRVGRQPNWQSFDTAAHRRPVQALPTNDAILAAADLAATLPEDCPVKITRTWSLDENKHLTLRFQIENPGEETLEIGALGIPMVFNNIISERSLEQAHAICSFADPSISQDAGYLQVTRLSGEGPVLLVVPEKDTPFEAYVPLDEPMPRAQTFEGMLSWEVHTRALAEQKWNGIRPWNPPSSAELKPGESRTYGLKFLLAPESRRIEDTLIQNDRPVAVGIPGYILPMDLDARLFVKSPLDIQSIQVDPANALTIHRDPPTAQGWKAFTLHGKSWGRSRLTLTYSDGSSQVVHYLVTKPAAEAVSDLGNFLTTHQWFVDPNDPFHRSPSVISYDREANRQLDQESRVWIAGLGDEGGAGAWLSAMMKILGQPDPEEVTKLETFVNQVLWGTLQNSDGPQKYGVRKSAFFYQPDAVPGFTYDSDTNWTTWTSWDKKHSEDVGRGYNYPHTVAAYWAMYRIARNHPDLVSTHDWTWYLNQAFATMDFAFGRNAEGHRHVGYVELGLMEGTVFLRVLEDLQREGWTEKAERIETLMKERADRWKGEQYPFGSEMAWDSTGQEEVYAWCDYFGYDEKAQVSLNSILAYMPTVPHWGYNGNARRYWDFLYGGKLSRIERQIHHYGSSLNAIPVLSEYREHPDDLYLLRVGYAGTMAPLSNIDREGFASAAFHSFPDTLKWDAYSGDYGPAFFGHAIDTATYLIQHPEFGWQAFGGNLSESDGWVHLQPKDSFRMRVYLAPLGLWLTLDAGAFESVEFQPTTGIVKLTVTPGTVPTSKARLCIEQPAQLDGVGAYSPTTELPLENGAYTIDLSSPQATLELKAASPEH</sequence>
<dbReference type="Proteomes" id="UP000557717">
    <property type="component" value="Unassembled WGS sequence"/>
</dbReference>